<dbReference type="CDD" id="cd01189">
    <property type="entry name" value="INT_ICEBs1_C_like"/>
    <property type="match status" value="1"/>
</dbReference>
<dbReference type="Pfam" id="PF14657">
    <property type="entry name" value="Arm-DNA-bind_4"/>
    <property type="match status" value="1"/>
</dbReference>
<organism evidence="7 8">
    <name type="scientific">Peptostreptococcus canis</name>
    <dbReference type="NCBI Taxonomy" id="1159213"/>
    <lineage>
        <taxon>Bacteria</taxon>
        <taxon>Bacillati</taxon>
        <taxon>Bacillota</taxon>
        <taxon>Clostridia</taxon>
        <taxon>Peptostreptococcales</taxon>
        <taxon>Peptostreptococcaceae</taxon>
        <taxon>Peptostreptococcus</taxon>
    </lineage>
</organism>
<comment type="function">
    <text evidence="1">Site-specific tyrosine recombinase, which acts by catalyzing the cutting and rejoining of the recombining DNA molecules.</text>
</comment>
<dbReference type="InterPro" id="IPR004107">
    <property type="entry name" value="Integrase_SAM-like_N"/>
</dbReference>
<evidence type="ECO:0000256" key="1">
    <source>
        <dbReference type="ARBA" id="ARBA00003283"/>
    </source>
</evidence>
<accession>A0ABR6TMA0</accession>
<feature type="domain" description="Tyr recombinase" evidence="6">
    <location>
        <begin position="154"/>
        <end position="334"/>
    </location>
</feature>
<keyword evidence="3" id="KW-0229">DNA integration</keyword>
<dbReference type="Pfam" id="PF00589">
    <property type="entry name" value="Phage_integrase"/>
    <property type="match status" value="1"/>
</dbReference>
<evidence type="ECO:0000256" key="2">
    <source>
        <dbReference type="ARBA" id="ARBA00008857"/>
    </source>
</evidence>
<evidence type="ECO:0000259" key="6">
    <source>
        <dbReference type="PROSITE" id="PS51898"/>
    </source>
</evidence>
<protein>
    <submittedName>
        <fullName evidence="7">Site-specific integrase</fullName>
    </submittedName>
</protein>
<dbReference type="InterPro" id="IPR002104">
    <property type="entry name" value="Integrase_catalytic"/>
</dbReference>
<name>A0ABR6TMA0_9FIRM</name>
<evidence type="ECO:0000256" key="4">
    <source>
        <dbReference type="ARBA" id="ARBA00023125"/>
    </source>
</evidence>
<dbReference type="PROSITE" id="PS51898">
    <property type="entry name" value="TYR_RECOMBINASE"/>
    <property type="match status" value="1"/>
</dbReference>
<reference evidence="7 8" key="1">
    <citation type="submission" date="2020-05" db="EMBL/GenBank/DDBJ databases">
        <title>Draft genome of xy-202 and genomic insight in genome of the genus Peptostreptococcus.</title>
        <authorList>
            <person name="Zhang Z."/>
        </authorList>
    </citation>
    <scope>NUCLEOTIDE SEQUENCE [LARGE SCALE GENOMIC DNA]</scope>
    <source>
        <strain evidence="7 8">DSM 27025</strain>
    </source>
</reference>
<evidence type="ECO:0000256" key="5">
    <source>
        <dbReference type="ARBA" id="ARBA00023172"/>
    </source>
</evidence>
<dbReference type="PANTHER" id="PTHR30349">
    <property type="entry name" value="PHAGE INTEGRASE-RELATED"/>
    <property type="match status" value="1"/>
</dbReference>
<gene>
    <name evidence="7" type="ORF">HLB29_07570</name>
</gene>
<dbReference type="Proteomes" id="UP000713904">
    <property type="component" value="Unassembled WGS sequence"/>
</dbReference>
<dbReference type="InterPro" id="IPR011010">
    <property type="entry name" value="DNA_brk_join_enz"/>
</dbReference>
<evidence type="ECO:0000256" key="3">
    <source>
        <dbReference type="ARBA" id="ARBA00022908"/>
    </source>
</evidence>
<keyword evidence="5" id="KW-0233">DNA recombination</keyword>
<sequence length="341" mass="40894">MPQYKERTGTWRTLVYYHDYMGNLKQKQKRGFKTKREAKEYELEFLSSHKNNITLKQGMEEYFTYVSSRLRESTVRNKKWYSKNLEYMNNLILLEISPKNIMDWQAHMIALGKSNKTINQSTEILYSIYSHNGKIYNHTYNPVKALDKLPTENKKMDFWTIEEFKTFLSYLEDPEKIIAFKILFFTGIRYGELLGLTFGDIHENYIDINKSYDYRSKKFCATKNKQSIRKVYIHRQLKIDVDEYIKSIYKPRKNDRLFNRTTNTWLQSQLKRTCKKYNLHHIRVHDLRHSHASMLINNGVDVLIISERLGHIKPTTTLNTYSHLYKNRSTEAVDFLDKLDE</sequence>
<proteinExistence type="inferred from homology"/>
<dbReference type="InterPro" id="IPR013762">
    <property type="entry name" value="Integrase-like_cat_sf"/>
</dbReference>
<evidence type="ECO:0000313" key="8">
    <source>
        <dbReference type="Proteomes" id="UP000713904"/>
    </source>
</evidence>
<dbReference type="PANTHER" id="PTHR30349:SF64">
    <property type="entry name" value="PROPHAGE INTEGRASE INTD-RELATED"/>
    <property type="match status" value="1"/>
</dbReference>
<dbReference type="EMBL" id="JABGBW010000007">
    <property type="protein sequence ID" value="MBC2576545.1"/>
    <property type="molecule type" value="Genomic_DNA"/>
</dbReference>
<keyword evidence="4" id="KW-0238">DNA-binding</keyword>
<dbReference type="RefSeq" id="WP_185624567.1">
    <property type="nucleotide sequence ID" value="NZ_JABGBW010000007.1"/>
</dbReference>
<dbReference type="Pfam" id="PF14659">
    <property type="entry name" value="Phage_int_SAM_3"/>
    <property type="match status" value="1"/>
</dbReference>
<comment type="caution">
    <text evidence="7">The sequence shown here is derived from an EMBL/GenBank/DDBJ whole genome shotgun (WGS) entry which is preliminary data.</text>
</comment>
<dbReference type="InterPro" id="IPR028259">
    <property type="entry name" value="AP2-like_int_N"/>
</dbReference>
<dbReference type="InterPro" id="IPR050090">
    <property type="entry name" value="Tyrosine_recombinase_XerCD"/>
</dbReference>
<dbReference type="InterPro" id="IPR010998">
    <property type="entry name" value="Integrase_recombinase_N"/>
</dbReference>
<dbReference type="Gene3D" id="1.10.150.130">
    <property type="match status" value="1"/>
</dbReference>
<comment type="similarity">
    <text evidence="2">Belongs to the 'phage' integrase family.</text>
</comment>
<evidence type="ECO:0000313" key="7">
    <source>
        <dbReference type="EMBL" id="MBC2576545.1"/>
    </source>
</evidence>
<dbReference type="Gene3D" id="1.10.443.10">
    <property type="entry name" value="Intergrase catalytic core"/>
    <property type="match status" value="1"/>
</dbReference>
<dbReference type="SUPFAM" id="SSF56349">
    <property type="entry name" value="DNA breaking-rejoining enzymes"/>
    <property type="match status" value="1"/>
</dbReference>
<keyword evidence="8" id="KW-1185">Reference proteome</keyword>